<evidence type="ECO:0000256" key="4">
    <source>
        <dbReference type="ARBA" id="ARBA00022448"/>
    </source>
</evidence>
<keyword evidence="8 11" id="KW-1133">Transmembrane helix</keyword>
<keyword evidence="5" id="KW-1003">Cell membrane</keyword>
<protein>
    <recommendedName>
        <fullName evidence="3">Sec translocon accessory complex subunit YajC</fullName>
    </recommendedName>
</protein>
<keyword evidence="9" id="KW-0811">Translocation</keyword>
<dbReference type="GeneID" id="92895193"/>
<sequence>MSLFISTAHAAPAAAQSPGLLPNILMIVVFVAIFYFLIWRPQAKRAKEHRSLIESLGVGSEVVFAGGLMGKVTKLEGDYAVVELNRGVEVKIQRASVISVLPEGTLNNL</sequence>
<dbReference type="Proteomes" id="UP000020595">
    <property type="component" value="Unassembled WGS sequence"/>
</dbReference>
<proteinExistence type="inferred from homology"/>
<dbReference type="AlphaFoldDB" id="A0A009HMB2"/>
<evidence type="ECO:0000256" key="11">
    <source>
        <dbReference type="SAM" id="Phobius"/>
    </source>
</evidence>
<evidence type="ECO:0000256" key="7">
    <source>
        <dbReference type="ARBA" id="ARBA00022927"/>
    </source>
</evidence>
<evidence type="ECO:0000256" key="8">
    <source>
        <dbReference type="ARBA" id="ARBA00022989"/>
    </source>
</evidence>
<feature type="transmembrane region" description="Helical" evidence="11">
    <location>
        <begin position="20"/>
        <end position="39"/>
    </location>
</feature>
<evidence type="ECO:0000256" key="1">
    <source>
        <dbReference type="ARBA" id="ARBA00004162"/>
    </source>
</evidence>
<dbReference type="PANTHER" id="PTHR33909:SF1">
    <property type="entry name" value="SEC TRANSLOCON ACCESSORY COMPLEX SUBUNIT YAJC"/>
    <property type="match status" value="1"/>
</dbReference>
<dbReference type="NCBIfam" id="TIGR00739">
    <property type="entry name" value="yajC"/>
    <property type="match status" value="1"/>
</dbReference>
<accession>A0A009HMB2</accession>
<comment type="similarity">
    <text evidence="2">Belongs to the YajC family.</text>
</comment>
<gene>
    <name evidence="12" type="primary">yajC</name>
    <name evidence="12" type="ORF">J512_3432</name>
</gene>
<reference evidence="12 13" key="1">
    <citation type="submission" date="2014-02" db="EMBL/GenBank/DDBJ databases">
        <title>Comparative genomics and transcriptomics to identify genetic mechanisms underlying the emergence of carbapenem resistant Acinetobacter baumannii (CRAb).</title>
        <authorList>
            <person name="Harris A.D."/>
            <person name="Johnson K.J."/>
            <person name="George J."/>
            <person name="Shefchek K."/>
            <person name="Daugherty S.C."/>
            <person name="Parankush S."/>
            <person name="Sadzewicz L."/>
            <person name="Tallon L."/>
            <person name="Sengamalay N."/>
            <person name="Hazen T.H."/>
            <person name="Rasko D.A."/>
        </authorList>
    </citation>
    <scope>NUCLEOTIDE SEQUENCE [LARGE SCALE GENOMIC DNA]</scope>
    <source>
        <strain evidence="12 13">1295743</strain>
    </source>
</reference>
<keyword evidence="10 11" id="KW-0472">Membrane</keyword>
<keyword evidence="6 11" id="KW-0812">Transmembrane</keyword>
<keyword evidence="4" id="KW-0813">Transport</keyword>
<comment type="subcellular location">
    <subcellularLocation>
        <location evidence="1">Cell membrane</location>
        <topology evidence="1">Single-pass membrane protein</topology>
    </subcellularLocation>
</comment>
<dbReference type="RefSeq" id="WP_000051669.1">
    <property type="nucleotide sequence ID" value="NZ_JEWH01000059.1"/>
</dbReference>
<evidence type="ECO:0000313" key="12">
    <source>
        <dbReference type="EMBL" id="EXB04145.1"/>
    </source>
</evidence>
<dbReference type="SMART" id="SM01323">
    <property type="entry name" value="YajC"/>
    <property type="match status" value="1"/>
</dbReference>
<keyword evidence="7" id="KW-0653">Protein transport</keyword>
<dbReference type="GO" id="GO:0005886">
    <property type="term" value="C:plasma membrane"/>
    <property type="evidence" value="ECO:0007669"/>
    <property type="project" value="UniProtKB-SubCell"/>
</dbReference>
<evidence type="ECO:0000256" key="9">
    <source>
        <dbReference type="ARBA" id="ARBA00023010"/>
    </source>
</evidence>
<name>A0A009HMB2_ACIB9</name>
<comment type="caution">
    <text evidence="12">The sequence shown here is derived from an EMBL/GenBank/DDBJ whole genome shotgun (WGS) entry which is preliminary data.</text>
</comment>
<evidence type="ECO:0000256" key="5">
    <source>
        <dbReference type="ARBA" id="ARBA00022475"/>
    </source>
</evidence>
<evidence type="ECO:0000313" key="13">
    <source>
        <dbReference type="Proteomes" id="UP000020595"/>
    </source>
</evidence>
<dbReference type="PATRIC" id="fig|1310613.3.peg.3296"/>
<dbReference type="EMBL" id="JEWH01000059">
    <property type="protein sequence ID" value="EXB04145.1"/>
    <property type="molecule type" value="Genomic_DNA"/>
</dbReference>
<evidence type="ECO:0000256" key="2">
    <source>
        <dbReference type="ARBA" id="ARBA00006742"/>
    </source>
</evidence>
<dbReference type="PANTHER" id="PTHR33909">
    <property type="entry name" value="SEC TRANSLOCON ACCESSORY COMPLEX SUBUNIT YAJC"/>
    <property type="match status" value="1"/>
</dbReference>
<dbReference type="Pfam" id="PF02699">
    <property type="entry name" value="YajC"/>
    <property type="match status" value="1"/>
</dbReference>
<evidence type="ECO:0000256" key="10">
    <source>
        <dbReference type="ARBA" id="ARBA00023136"/>
    </source>
</evidence>
<evidence type="ECO:0000256" key="6">
    <source>
        <dbReference type="ARBA" id="ARBA00022692"/>
    </source>
</evidence>
<dbReference type="GeneID" id="60734824"/>
<dbReference type="PRINTS" id="PR01853">
    <property type="entry name" value="YAJCTRNLCASE"/>
</dbReference>
<dbReference type="InterPro" id="IPR003849">
    <property type="entry name" value="Preprotein_translocase_YajC"/>
</dbReference>
<dbReference type="GO" id="GO:0015031">
    <property type="term" value="P:protein transport"/>
    <property type="evidence" value="ECO:0007669"/>
    <property type="project" value="UniProtKB-KW"/>
</dbReference>
<evidence type="ECO:0000256" key="3">
    <source>
        <dbReference type="ARBA" id="ARBA00014962"/>
    </source>
</evidence>
<organism evidence="12 13">
    <name type="scientific">Acinetobacter baumannii (strain 1295743)</name>
    <dbReference type="NCBI Taxonomy" id="1310613"/>
    <lineage>
        <taxon>Bacteria</taxon>
        <taxon>Pseudomonadati</taxon>
        <taxon>Pseudomonadota</taxon>
        <taxon>Gammaproteobacteria</taxon>
        <taxon>Moraxellales</taxon>
        <taxon>Moraxellaceae</taxon>
        <taxon>Acinetobacter</taxon>
        <taxon>Acinetobacter calcoaceticus/baumannii complex</taxon>
    </lineage>
</organism>